<feature type="region of interest" description="Disordered" evidence="6">
    <location>
        <begin position="385"/>
        <end position="417"/>
    </location>
</feature>
<evidence type="ECO:0000256" key="3">
    <source>
        <dbReference type="ARBA" id="ARBA00022833"/>
    </source>
</evidence>
<feature type="compositionally biased region" description="Low complexity" evidence="6">
    <location>
        <begin position="534"/>
        <end position="549"/>
    </location>
</feature>
<dbReference type="GO" id="GO:0005634">
    <property type="term" value="C:nucleus"/>
    <property type="evidence" value="ECO:0007669"/>
    <property type="project" value="TreeGrafter"/>
</dbReference>
<evidence type="ECO:0000256" key="1">
    <source>
        <dbReference type="ARBA" id="ARBA00022723"/>
    </source>
</evidence>
<keyword evidence="4 5" id="KW-0440">LIM domain</keyword>
<feature type="domain" description="LIM zinc-binding" evidence="7">
    <location>
        <begin position="695"/>
        <end position="756"/>
    </location>
</feature>
<feature type="region of interest" description="Disordered" evidence="6">
    <location>
        <begin position="159"/>
        <end position="206"/>
    </location>
</feature>
<dbReference type="GO" id="GO:0001666">
    <property type="term" value="P:response to hypoxia"/>
    <property type="evidence" value="ECO:0007669"/>
    <property type="project" value="TreeGrafter"/>
</dbReference>
<evidence type="ECO:0000256" key="2">
    <source>
        <dbReference type="ARBA" id="ARBA00022737"/>
    </source>
</evidence>
<feature type="region of interest" description="Disordered" evidence="6">
    <location>
        <begin position="25"/>
        <end position="67"/>
    </location>
</feature>
<accession>A0A182QKC7</accession>
<dbReference type="FunFam" id="2.10.110.10:FF:000037">
    <property type="entry name" value="LIM domain-containing protein 1"/>
    <property type="match status" value="1"/>
</dbReference>
<name>A0A182QKC7_9DIPT</name>
<organism evidence="8 9">
    <name type="scientific">Anopheles farauti</name>
    <dbReference type="NCBI Taxonomy" id="69004"/>
    <lineage>
        <taxon>Eukaryota</taxon>
        <taxon>Metazoa</taxon>
        <taxon>Ecdysozoa</taxon>
        <taxon>Arthropoda</taxon>
        <taxon>Hexapoda</taxon>
        <taxon>Insecta</taxon>
        <taxon>Pterygota</taxon>
        <taxon>Neoptera</taxon>
        <taxon>Endopterygota</taxon>
        <taxon>Diptera</taxon>
        <taxon>Nematocera</taxon>
        <taxon>Culicoidea</taxon>
        <taxon>Culicidae</taxon>
        <taxon>Anophelinae</taxon>
        <taxon>Anopheles</taxon>
    </lineage>
</organism>
<dbReference type="GO" id="GO:0005912">
    <property type="term" value="C:adherens junction"/>
    <property type="evidence" value="ECO:0007669"/>
    <property type="project" value="TreeGrafter"/>
</dbReference>
<evidence type="ECO:0000256" key="6">
    <source>
        <dbReference type="SAM" id="MobiDB-lite"/>
    </source>
</evidence>
<sequence>MSSNQMHTQSPDAALIARMHQMRLDAEGGGGGSGGNSANGGAGKMIGSLVRGNRPSMNSGQDTLSDNNGYSTGIIRAAVPCTNLGERTVAVSVPAMVNMMNDYRMYDRYQNQMLAAEAAGNKFPPVQQNNSAHATCPTPVSSATMVGGGVNNVSASGGSYQYRVNNSPTHSMSNSSHHSSGGGGTIPRTSSSSVGPMPQQHQQPQQHLYYDSRYQTVYENIDCYPTASQQQQQSQQPSIETIYDNRKFESHNIKAQPQVPAAGGATQPYLLANGVVIPGREHPGMMNMAGRYAHTPQPPEATGAEQPPIYENLQSPPTAGQQAQPQATKGSMQVYYHQRVDGTTPSPNAAPQQPHQQHQLHQQYHLPSDQLSQPIYETTNVYRAAGTTTGPTHSAAAGMYQQQQQQHHPQQYHHSPTNSTISVKIAQQPQPVQLPNVKYHATGVPASAALPYDFQKSPKLASSSAPSLPPKSTEALKTQLKNNHNSPSRSSSISGSSSIGKSFVEDINGSDYVCMTSGTKYNNSGSNTLQSMKTTTSPLTSPPGAAATPTSTAAIMPVQVGQERQYATLQEMEVAKNHLANSNTKGAGAIAPASKTATNGGSSLGGHGNTLGTTGSGGNMMMAMGLRGAVSPTPSQLSTGSGSGKPKGLTKNLLPYNVTPPRPTGPTEAERKIEELTRQLEEEMEKNEEQGEYFGICHTCKEKVTGAGAACQAMGNLYHTNCFICCSCGRALRGKAFYNVHGRVYCEEDYMYSGFQQTAEKCAICGHLIMEMILQAMGKSYHPGCFRCCVCNECLDGVPFTVDVDNKIYCVNDYHSMFAPKCASCGKGITPMEGTEDTVRVVAMDKDFHVDCYICEECGMQLTDESDKRCYPYEGRLMCRSCHIQKISLQDRRGRIVEPVSATYQYMG</sequence>
<dbReference type="SUPFAM" id="SSF57716">
    <property type="entry name" value="Glucocorticoid receptor-like (DNA-binding domain)"/>
    <property type="match status" value="2"/>
</dbReference>
<dbReference type="EMBL" id="AXCN02001201">
    <property type="status" value="NOT_ANNOTATED_CDS"/>
    <property type="molecule type" value="Genomic_DNA"/>
</dbReference>
<evidence type="ECO:0000256" key="5">
    <source>
        <dbReference type="PROSITE-ProRule" id="PRU00125"/>
    </source>
</evidence>
<dbReference type="GO" id="GO:0003714">
    <property type="term" value="F:transcription corepressor activity"/>
    <property type="evidence" value="ECO:0007669"/>
    <property type="project" value="TreeGrafter"/>
</dbReference>
<dbReference type="AlphaFoldDB" id="A0A182QKC7"/>
<evidence type="ECO:0000259" key="7">
    <source>
        <dbReference type="PROSITE" id="PS50023"/>
    </source>
</evidence>
<feature type="compositionally biased region" description="Low complexity" evidence="6">
    <location>
        <begin position="351"/>
        <end position="364"/>
    </location>
</feature>
<dbReference type="VEuPathDB" id="VectorBase:AFAF011996"/>
<dbReference type="CDD" id="cd09438">
    <property type="entry name" value="LIM3_Ajuba_like"/>
    <property type="match status" value="1"/>
</dbReference>
<dbReference type="Gene3D" id="2.10.110.10">
    <property type="entry name" value="Cysteine Rich Protein"/>
    <property type="match status" value="3"/>
</dbReference>
<dbReference type="InterPro" id="IPR047247">
    <property type="entry name" value="Ajuba-like_LIM2"/>
</dbReference>
<dbReference type="InterPro" id="IPR047172">
    <property type="entry name" value="Ajuba-like"/>
</dbReference>
<protein>
    <recommendedName>
        <fullName evidence="7">LIM zinc-binding domain-containing protein</fullName>
    </recommendedName>
</protein>
<reference evidence="8" key="2">
    <citation type="submission" date="2020-05" db="UniProtKB">
        <authorList>
            <consortium name="EnsemblMetazoa"/>
        </authorList>
    </citation>
    <scope>IDENTIFICATION</scope>
    <source>
        <strain evidence="8">FAR1</strain>
    </source>
</reference>
<dbReference type="InterPro" id="IPR047245">
    <property type="entry name" value="Ajuba-like_LIM1"/>
</dbReference>
<dbReference type="InterPro" id="IPR001781">
    <property type="entry name" value="Znf_LIM"/>
</dbReference>
<dbReference type="EnsemblMetazoa" id="AFAF011996-RA">
    <property type="protein sequence ID" value="AFAF011996-PA"/>
    <property type="gene ID" value="AFAF011996"/>
</dbReference>
<feature type="region of interest" description="Disordered" evidence="6">
    <location>
        <begin position="630"/>
        <end position="670"/>
    </location>
</feature>
<feature type="compositionally biased region" description="Low complexity" evidence="6">
    <location>
        <begin position="400"/>
        <end position="414"/>
    </location>
</feature>
<dbReference type="Proteomes" id="UP000075886">
    <property type="component" value="Unassembled WGS sequence"/>
</dbReference>
<feature type="domain" description="LIM zinc-binding" evidence="7">
    <location>
        <begin position="821"/>
        <end position="889"/>
    </location>
</feature>
<dbReference type="CDD" id="cd09352">
    <property type="entry name" value="LIM1_Ajuba_like"/>
    <property type="match status" value="1"/>
</dbReference>
<dbReference type="PANTHER" id="PTHR24219">
    <property type="entry name" value="LIM DOMAIN-CONTAINING PROTEIN JUB"/>
    <property type="match status" value="1"/>
</dbReference>
<dbReference type="GO" id="GO:0000932">
    <property type="term" value="C:P-body"/>
    <property type="evidence" value="ECO:0007669"/>
    <property type="project" value="TreeGrafter"/>
</dbReference>
<feature type="compositionally biased region" description="Low complexity" evidence="6">
    <location>
        <begin position="314"/>
        <end position="327"/>
    </location>
</feature>
<feature type="compositionally biased region" description="Polar residues" evidence="6">
    <location>
        <begin position="523"/>
        <end position="533"/>
    </location>
</feature>
<dbReference type="Pfam" id="PF00412">
    <property type="entry name" value="LIM"/>
    <property type="match status" value="3"/>
</dbReference>
<feature type="compositionally biased region" description="Low complexity" evidence="6">
    <location>
        <begin position="486"/>
        <end position="499"/>
    </location>
</feature>
<keyword evidence="3 5" id="KW-0862">Zinc</keyword>
<dbReference type="CDD" id="cd09355">
    <property type="entry name" value="LIM2_Ajuba_like"/>
    <property type="match status" value="1"/>
</dbReference>
<evidence type="ECO:0000313" key="8">
    <source>
        <dbReference type="EnsemblMetazoa" id="AFAF011996-PA"/>
    </source>
</evidence>
<keyword evidence="1 5" id="KW-0479">Metal-binding</keyword>
<dbReference type="PROSITE" id="PS50023">
    <property type="entry name" value="LIM_DOMAIN_2"/>
    <property type="match status" value="3"/>
</dbReference>
<feature type="compositionally biased region" description="Low complexity" evidence="6">
    <location>
        <begin position="159"/>
        <end position="179"/>
    </location>
</feature>
<dbReference type="FunFam" id="2.10.110.10:FF:000028">
    <property type="entry name" value="LIM domain-containing protein 1"/>
    <property type="match status" value="1"/>
</dbReference>
<dbReference type="PANTHER" id="PTHR24219:SF4">
    <property type="entry name" value="LIM DOMAIN-CONTAINING PROTEIN JUB"/>
    <property type="match status" value="1"/>
</dbReference>
<feature type="region of interest" description="Disordered" evidence="6">
    <location>
        <begin position="523"/>
        <end position="549"/>
    </location>
</feature>
<feature type="compositionally biased region" description="Polar residues" evidence="6">
    <location>
        <begin position="55"/>
        <end position="67"/>
    </location>
</feature>
<dbReference type="GO" id="GO:0007010">
    <property type="term" value="P:cytoskeleton organization"/>
    <property type="evidence" value="ECO:0007669"/>
    <property type="project" value="TreeGrafter"/>
</dbReference>
<reference evidence="9" key="1">
    <citation type="submission" date="2014-01" db="EMBL/GenBank/DDBJ databases">
        <title>The Genome Sequence of Anopheles farauti FAR1 (V2).</title>
        <authorList>
            <consortium name="The Broad Institute Genomics Platform"/>
            <person name="Neafsey D.E."/>
            <person name="Besansky N."/>
            <person name="Howell P."/>
            <person name="Walton C."/>
            <person name="Young S.K."/>
            <person name="Zeng Q."/>
            <person name="Gargeya S."/>
            <person name="Fitzgerald M."/>
            <person name="Haas B."/>
            <person name="Abouelleil A."/>
            <person name="Allen A.W."/>
            <person name="Alvarado L."/>
            <person name="Arachchi H.M."/>
            <person name="Berlin A.M."/>
            <person name="Chapman S.B."/>
            <person name="Gainer-Dewar J."/>
            <person name="Goldberg J."/>
            <person name="Griggs A."/>
            <person name="Gujja S."/>
            <person name="Hansen M."/>
            <person name="Howarth C."/>
            <person name="Imamovic A."/>
            <person name="Ireland A."/>
            <person name="Larimer J."/>
            <person name="McCowan C."/>
            <person name="Murphy C."/>
            <person name="Pearson M."/>
            <person name="Poon T.W."/>
            <person name="Priest M."/>
            <person name="Roberts A."/>
            <person name="Saif S."/>
            <person name="Shea T."/>
            <person name="Sisk P."/>
            <person name="Sykes S."/>
            <person name="Wortman J."/>
            <person name="Nusbaum C."/>
            <person name="Birren B."/>
        </authorList>
    </citation>
    <scope>NUCLEOTIDE SEQUENCE [LARGE SCALE GENOMIC DNA]</scope>
    <source>
        <strain evidence="9">FAR1</strain>
    </source>
</reference>
<evidence type="ECO:0000313" key="9">
    <source>
        <dbReference type="Proteomes" id="UP000075886"/>
    </source>
</evidence>
<dbReference type="SMART" id="SM00132">
    <property type="entry name" value="LIM"/>
    <property type="match status" value="3"/>
</dbReference>
<dbReference type="GO" id="GO:0035331">
    <property type="term" value="P:negative regulation of hippo signaling"/>
    <property type="evidence" value="ECO:0007669"/>
    <property type="project" value="TreeGrafter"/>
</dbReference>
<feature type="region of interest" description="Disordered" evidence="6">
    <location>
        <begin position="480"/>
        <end position="499"/>
    </location>
</feature>
<keyword evidence="9" id="KW-1185">Reference proteome</keyword>
<evidence type="ECO:0000256" key="4">
    <source>
        <dbReference type="ARBA" id="ARBA00023038"/>
    </source>
</evidence>
<keyword evidence="2" id="KW-0677">Repeat</keyword>
<dbReference type="InterPro" id="IPR047248">
    <property type="entry name" value="Ajuba-like_LIM3"/>
</dbReference>
<dbReference type="STRING" id="69004.A0A182QKC7"/>
<dbReference type="GO" id="GO:0046872">
    <property type="term" value="F:metal ion binding"/>
    <property type="evidence" value="ECO:0007669"/>
    <property type="project" value="UniProtKB-KW"/>
</dbReference>
<proteinExistence type="predicted"/>
<dbReference type="GO" id="GO:0005667">
    <property type="term" value="C:transcription regulator complex"/>
    <property type="evidence" value="ECO:0007669"/>
    <property type="project" value="TreeGrafter"/>
</dbReference>
<feature type="compositionally biased region" description="Polar residues" evidence="6">
    <location>
        <begin position="341"/>
        <end position="350"/>
    </location>
</feature>
<feature type="compositionally biased region" description="Gly residues" evidence="6">
    <location>
        <begin position="27"/>
        <end position="44"/>
    </location>
</feature>
<feature type="region of interest" description="Disordered" evidence="6">
    <location>
        <begin position="291"/>
        <end position="364"/>
    </location>
</feature>
<feature type="domain" description="LIM zinc-binding" evidence="7">
    <location>
        <begin position="760"/>
        <end position="820"/>
    </location>
</feature>